<dbReference type="Proteomes" id="UP000260814">
    <property type="component" value="Unassembled WGS sequence"/>
</dbReference>
<evidence type="ECO:0000313" key="2">
    <source>
        <dbReference type="Proteomes" id="UP000260814"/>
    </source>
</evidence>
<reference evidence="1 2" key="1">
    <citation type="submission" date="2018-08" db="EMBL/GenBank/DDBJ databases">
        <title>A genome reference for cultivated species of the human gut microbiota.</title>
        <authorList>
            <person name="Zou Y."/>
            <person name="Xue W."/>
            <person name="Luo G."/>
        </authorList>
    </citation>
    <scope>NUCLEOTIDE SEQUENCE [LARGE SCALE GENOMIC DNA]</scope>
    <source>
        <strain evidence="1 2">OM06-2</strain>
    </source>
</reference>
<dbReference type="RefSeq" id="WP_117702092.1">
    <property type="nucleotide sequence ID" value="NZ_QSTW01000013.1"/>
</dbReference>
<comment type="caution">
    <text evidence="1">The sequence shown here is derived from an EMBL/GenBank/DDBJ whole genome shotgun (WGS) entry which is preliminary data.</text>
</comment>
<sequence length="108" mass="12756">MKLLDVNGKNVNVEIGYVWDREDKYLVIVDNDNKVKYVVNTWSSTFNKESVEYLAYKFAIFISKGENVCYSYDRKPARKICHNDDFGRYKKNYKTISPSECTELGLRY</sequence>
<gene>
    <name evidence="1" type="ORF">DXB87_10380</name>
</gene>
<name>A0A3E4Z6Y8_9BACT</name>
<dbReference type="EMBL" id="QSTW01000013">
    <property type="protein sequence ID" value="RGM90298.1"/>
    <property type="molecule type" value="Genomic_DNA"/>
</dbReference>
<accession>A0A3E4Z6Y8</accession>
<proteinExistence type="predicted"/>
<dbReference type="AlphaFoldDB" id="A0A3E4Z6Y8"/>
<protein>
    <submittedName>
        <fullName evidence="1">Uncharacterized protein</fullName>
    </submittedName>
</protein>
<organism evidence="1 2">
    <name type="scientific">Phocaeicola plebeius</name>
    <dbReference type="NCBI Taxonomy" id="310297"/>
    <lineage>
        <taxon>Bacteria</taxon>
        <taxon>Pseudomonadati</taxon>
        <taxon>Bacteroidota</taxon>
        <taxon>Bacteroidia</taxon>
        <taxon>Bacteroidales</taxon>
        <taxon>Bacteroidaceae</taxon>
        <taxon>Phocaeicola</taxon>
    </lineage>
</organism>
<evidence type="ECO:0000313" key="1">
    <source>
        <dbReference type="EMBL" id="RGM90298.1"/>
    </source>
</evidence>